<dbReference type="PIRSF" id="PIRSF002465">
    <property type="entry name" value="Phsphlp_syn_PlsX"/>
    <property type="match status" value="1"/>
</dbReference>
<comment type="pathway">
    <text evidence="10">Lipid metabolism; phospholipid metabolism.</text>
</comment>
<dbReference type="PANTHER" id="PTHR30100">
    <property type="entry name" value="FATTY ACID/PHOSPHOLIPID SYNTHESIS PROTEIN PLSX"/>
    <property type="match status" value="1"/>
</dbReference>
<dbReference type="KEGG" id="pmai:CF386_00465"/>
<keyword evidence="7 10" id="KW-1208">Phospholipid metabolism</keyword>
<dbReference type="SUPFAM" id="SSF53659">
    <property type="entry name" value="Isocitrate/Isopropylmalate dehydrogenase-like"/>
    <property type="match status" value="1"/>
</dbReference>
<evidence type="ECO:0000256" key="5">
    <source>
        <dbReference type="ARBA" id="ARBA00023098"/>
    </source>
</evidence>
<keyword evidence="6 10" id="KW-0594">Phospholipid biosynthesis</keyword>
<comment type="function">
    <text evidence="10">Catalyzes the reversible formation of acyl-phosphate (acyl-PO(4)) from acyl-[acyl-carrier-protein] (acyl-ACP). This enzyme utilizes acyl-ACP as fatty acyl donor, but not acyl-CoA.</text>
</comment>
<dbReference type="Pfam" id="PF02504">
    <property type="entry name" value="FA_synthesis"/>
    <property type="match status" value="1"/>
</dbReference>
<comment type="subcellular location">
    <subcellularLocation>
        <location evidence="10">Cytoplasm</location>
    </subcellularLocation>
    <text evidence="10">Associated with the membrane possibly through PlsY.</text>
</comment>
<evidence type="ECO:0000256" key="1">
    <source>
        <dbReference type="ARBA" id="ARBA00001232"/>
    </source>
</evidence>
<evidence type="ECO:0000256" key="3">
    <source>
        <dbReference type="ARBA" id="ARBA00022516"/>
    </source>
</evidence>
<dbReference type="OrthoDB" id="9806408at2"/>
<dbReference type="HAMAP" id="MF_00019">
    <property type="entry name" value="PlsX"/>
    <property type="match status" value="1"/>
</dbReference>
<dbReference type="GO" id="GO:0005737">
    <property type="term" value="C:cytoplasm"/>
    <property type="evidence" value="ECO:0007669"/>
    <property type="project" value="UniProtKB-SubCell"/>
</dbReference>
<name>A0A220VBB6_9GAMM</name>
<keyword evidence="11" id="KW-0012">Acyltransferase</keyword>
<dbReference type="PANTHER" id="PTHR30100:SF1">
    <property type="entry name" value="PHOSPHATE ACYLTRANSFERASE"/>
    <property type="match status" value="1"/>
</dbReference>
<evidence type="ECO:0000256" key="6">
    <source>
        <dbReference type="ARBA" id="ARBA00023209"/>
    </source>
</evidence>
<dbReference type="UniPathway" id="UPA00085"/>
<dbReference type="AlphaFoldDB" id="A0A220VBB6"/>
<sequence length="336" mass="37535">MIIAIDTMSGDNGLSVTIPAFYHVLLNNTETNFILVGDSKKIIKTFSDLNLNIIRHNNIEIINCQKFEEENIEFNTFYKQLKQGKINSSMSKTIELVAVGKADACVTAGSTKALMALTNNYIQTIPDIKRPALISLLPTFNSRKSWMIDLGANFSSNANKLYQFALMATTLIETKKKGTVSVGILNLGKECKSGPTYIQEAANLIKKITNIEFYGFIEGNEIYDGKVDLIVCDGFIGNIVLKSSEGLARQFIKNALYDDKQPFLKRLIASYLFKNVKSFNPDYYNGAIMLGLKNVIVKSHGSANEEAFRNAIIETMSEVQQNIPQKIETRLKLKQL</sequence>
<dbReference type="InterPro" id="IPR003664">
    <property type="entry name" value="FA_synthesis"/>
</dbReference>
<evidence type="ECO:0000256" key="10">
    <source>
        <dbReference type="HAMAP-Rule" id="MF_00019"/>
    </source>
</evidence>
<evidence type="ECO:0000313" key="11">
    <source>
        <dbReference type="EMBL" id="ASK77668.1"/>
    </source>
</evidence>
<comment type="similarity">
    <text evidence="10">Belongs to the PlsX family.</text>
</comment>
<keyword evidence="3 10" id="KW-0444">Lipid biosynthesis</keyword>
<keyword evidence="5 10" id="KW-0443">Lipid metabolism</keyword>
<evidence type="ECO:0000256" key="4">
    <source>
        <dbReference type="ARBA" id="ARBA00022679"/>
    </source>
</evidence>
<protein>
    <recommendedName>
        <fullName evidence="8 10">Phosphate acyltransferase</fullName>
        <ecNumber evidence="8 10">2.3.1.274</ecNumber>
    </recommendedName>
    <alternativeName>
        <fullName evidence="10">Acyl-ACP phosphotransacylase</fullName>
    </alternativeName>
    <alternativeName>
        <fullName evidence="10">Acyl-[acyl-carrier-protein]--phosphate acyltransferase</fullName>
    </alternativeName>
    <alternativeName>
        <fullName evidence="10">Phosphate-acyl-ACP acyltransferase</fullName>
    </alternativeName>
</protein>
<dbReference type="InterPro" id="IPR012281">
    <property type="entry name" value="Phospholipid_synth_PlsX-like"/>
</dbReference>
<dbReference type="NCBIfam" id="TIGR00182">
    <property type="entry name" value="plsX"/>
    <property type="match status" value="1"/>
</dbReference>
<proteinExistence type="inferred from homology"/>
<dbReference type="GO" id="GO:0008654">
    <property type="term" value="P:phospholipid biosynthetic process"/>
    <property type="evidence" value="ECO:0007669"/>
    <property type="project" value="UniProtKB-KW"/>
</dbReference>
<comment type="subunit">
    <text evidence="9 10">Homodimer. Probably interacts with PlsY.</text>
</comment>
<keyword evidence="12" id="KW-1185">Reference proteome</keyword>
<dbReference type="Proteomes" id="UP000242175">
    <property type="component" value="Chromosome large"/>
</dbReference>
<dbReference type="EC" id="2.3.1.274" evidence="8 10"/>
<evidence type="ECO:0000256" key="2">
    <source>
        <dbReference type="ARBA" id="ARBA00022490"/>
    </source>
</evidence>
<dbReference type="Gene3D" id="3.40.718.10">
    <property type="entry name" value="Isopropylmalate Dehydrogenase"/>
    <property type="match status" value="1"/>
</dbReference>
<gene>
    <name evidence="10 11" type="primary">plsX</name>
    <name evidence="11" type="ORF">CF386_00465</name>
</gene>
<keyword evidence="4 10" id="KW-0808">Transferase</keyword>
<dbReference type="RefSeq" id="WP_089072578.1">
    <property type="nucleotide sequence ID" value="NZ_CBCSAM010000001.1"/>
</dbReference>
<evidence type="ECO:0000256" key="9">
    <source>
        <dbReference type="ARBA" id="ARBA00046608"/>
    </source>
</evidence>
<organism evidence="11 12">
    <name type="scientific">Paraphotobacterium marinum</name>
    <dbReference type="NCBI Taxonomy" id="1755811"/>
    <lineage>
        <taxon>Bacteria</taxon>
        <taxon>Pseudomonadati</taxon>
        <taxon>Pseudomonadota</taxon>
        <taxon>Gammaproteobacteria</taxon>
        <taxon>Vibrionales</taxon>
        <taxon>Vibrionaceae</taxon>
        <taxon>Paraphotobacterium</taxon>
    </lineage>
</organism>
<evidence type="ECO:0000313" key="12">
    <source>
        <dbReference type="Proteomes" id="UP000242175"/>
    </source>
</evidence>
<keyword evidence="2 10" id="KW-0963">Cytoplasm</keyword>
<evidence type="ECO:0000256" key="8">
    <source>
        <dbReference type="ARBA" id="ARBA00024069"/>
    </source>
</evidence>
<reference evidence="11 12" key="1">
    <citation type="journal article" date="2016" name="Int. J. Syst. Evol. Microbiol.">
        <title>Paraphotobacterium marinum gen. nov., sp. nov., a member of the family Vibrionaceae, isolated from surface seawater.</title>
        <authorList>
            <person name="Huang Z."/>
            <person name="Dong C."/>
            <person name="Shao Z."/>
        </authorList>
    </citation>
    <scope>NUCLEOTIDE SEQUENCE [LARGE SCALE GENOMIC DNA]</scope>
    <source>
        <strain evidence="11 12">NSCS20N07D</strain>
    </source>
</reference>
<dbReference type="EMBL" id="CP022355">
    <property type="protein sequence ID" value="ASK77668.1"/>
    <property type="molecule type" value="Genomic_DNA"/>
</dbReference>
<comment type="catalytic activity">
    <reaction evidence="1 10">
        <text>a fatty acyl-[ACP] + phosphate = an acyl phosphate + holo-[ACP]</text>
        <dbReference type="Rhea" id="RHEA:42292"/>
        <dbReference type="Rhea" id="RHEA-COMP:9685"/>
        <dbReference type="Rhea" id="RHEA-COMP:14125"/>
        <dbReference type="ChEBI" id="CHEBI:43474"/>
        <dbReference type="ChEBI" id="CHEBI:59918"/>
        <dbReference type="ChEBI" id="CHEBI:64479"/>
        <dbReference type="ChEBI" id="CHEBI:138651"/>
        <dbReference type="EC" id="2.3.1.274"/>
    </reaction>
</comment>
<dbReference type="GO" id="GO:0006633">
    <property type="term" value="P:fatty acid biosynthetic process"/>
    <property type="evidence" value="ECO:0007669"/>
    <property type="project" value="UniProtKB-UniRule"/>
</dbReference>
<dbReference type="GO" id="GO:0043811">
    <property type="term" value="F:phosphate:acyl-[acyl carrier protein] acyltransferase activity"/>
    <property type="evidence" value="ECO:0007669"/>
    <property type="project" value="UniProtKB-UniRule"/>
</dbReference>
<accession>A0A220VBB6</accession>
<evidence type="ECO:0000256" key="7">
    <source>
        <dbReference type="ARBA" id="ARBA00023264"/>
    </source>
</evidence>